<reference evidence="8 9" key="1">
    <citation type="submission" date="2016-11" db="EMBL/GenBank/DDBJ databases">
        <authorList>
            <person name="Jaros S."/>
            <person name="Januszkiewicz K."/>
            <person name="Wedrychowicz H."/>
        </authorList>
    </citation>
    <scope>NUCLEOTIDE SEQUENCE [LARGE SCALE GENOMIC DNA]</scope>
    <source>
        <strain evidence="8 9">DSM 15930</strain>
    </source>
</reference>
<evidence type="ECO:0000256" key="4">
    <source>
        <dbReference type="ARBA" id="ARBA00022729"/>
    </source>
</evidence>
<dbReference type="InterPro" id="IPR006060">
    <property type="entry name" value="Maltose/Cyclodextrin-bd"/>
</dbReference>
<evidence type="ECO:0000256" key="7">
    <source>
        <dbReference type="SAM" id="MobiDB-lite"/>
    </source>
</evidence>
<dbReference type="Pfam" id="PF01547">
    <property type="entry name" value="SBP_bac_1"/>
    <property type="match status" value="1"/>
</dbReference>
<evidence type="ECO:0000256" key="6">
    <source>
        <dbReference type="RuleBase" id="RU365005"/>
    </source>
</evidence>
<dbReference type="InterPro" id="IPR006061">
    <property type="entry name" value="SBP_1_CS"/>
</dbReference>
<dbReference type="GO" id="GO:0015768">
    <property type="term" value="P:maltose transport"/>
    <property type="evidence" value="ECO:0007669"/>
    <property type="project" value="TreeGrafter"/>
</dbReference>
<feature type="region of interest" description="Disordered" evidence="7">
    <location>
        <begin position="23"/>
        <end position="58"/>
    </location>
</feature>
<dbReference type="Proteomes" id="UP000184038">
    <property type="component" value="Unassembled WGS sequence"/>
</dbReference>
<dbReference type="PANTHER" id="PTHR30061">
    <property type="entry name" value="MALTOSE-BINDING PERIPLASMIC PROTEIN"/>
    <property type="match status" value="1"/>
</dbReference>
<keyword evidence="6" id="KW-0449">Lipoprotein</keyword>
<feature type="signal peptide" evidence="6">
    <location>
        <begin position="1"/>
        <end position="28"/>
    </location>
</feature>
<dbReference type="PROSITE" id="PS51257">
    <property type="entry name" value="PROKAR_LIPOPROTEIN"/>
    <property type="match status" value="1"/>
</dbReference>
<keyword evidence="3 6" id="KW-0762">Sugar transport</keyword>
<comment type="subcellular location">
    <subcellularLocation>
        <location evidence="6">Cell membrane</location>
        <topology evidence="6">Lipid-anchor</topology>
    </subcellularLocation>
</comment>
<dbReference type="SUPFAM" id="SSF53850">
    <property type="entry name" value="Periplasmic binding protein-like II"/>
    <property type="match status" value="1"/>
</dbReference>
<name>A0A1M7LWB6_9FIRM</name>
<gene>
    <name evidence="8" type="ORF">SAMN02746066_03465</name>
</gene>
<dbReference type="GO" id="GO:0055052">
    <property type="term" value="C:ATP-binding cassette (ABC) transporter complex, substrate-binding subunit-containing"/>
    <property type="evidence" value="ECO:0007669"/>
    <property type="project" value="TreeGrafter"/>
</dbReference>
<evidence type="ECO:0000256" key="2">
    <source>
        <dbReference type="ARBA" id="ARBA00022448"/>
    </source>
</evidence>
<feature type="compositionally biased region" description="Low complexity" evidence="7">
    <location>
        <begin position="23"/>
        <end position="32"/>
    </location>
</feature>
<dbReference type="Gene3D" id="3.40.190.10">
    <property type="entry name" value="Periplasmic binding protein-like II"/>
    <property type="match status" value="2"/>
</dbReference>
<dbReference type="GO" id="GO:1901982">
    <property type="term" value="F:maltose binding"/>
    <property type="evidence" value="ECO:0007669"/>
    <property type="project" value="TreeGrafter"/>
</dbReference>
<evidence type="ECO:0000256" key="1">
    <source>
        <dbReference type="ARBA" id="ARBA00008520"/>
    </source>
</evidence>
<dbReference type="AlphaFoldDB" id="A0A1M7LWB6"/>
<dbReference type="PROSITE" id="PS01037">
    <property type="entry name" value="SBP_BACTERIAL_1"/>
    <property type="match status" value="1"/>
</dbReference>
<feature type="chain" id="PRO_5013422449" description="Maltodextrin-binding protein" evidence="6">
    <location>
        <begin position="29"/>
        <end position="428"/>
    </location>
</feature>
<dbReference type="InterPro" id="IPR006059">
    <property type="entry name" value="SBP"/>
</dbReference>
<accession>A0A1M7LWB6</accession>
<dbReference type="EMBL" id="FRCP01000018">
    <property type="protein sequence ID" value="SHM82649.1"/>
    <property type="molecule type" value="Genomic_DNA"/>
</dbReference>
<evidence type="ECO:0000313" key="8">
    <source>
        <dbReference type="EMBL" id="SHM82649.1"/>
    </source>
</evidence>
<dbReference type="GO" id="GO:0042956">
    <property type="term" value="P:maltodextrin transmembrane transport"/>
    <property type="evidence" value="ECO:0007669"/>
    <property type="project" value="TreeGrafter"/>
</dbReference>
<comment type="similarity">
    <text evidence="1 6">Belongs to the bacterial solute-binding protein 1 family.</text>
</comment>
<keyword evidence="4 6" id="KW-0732">Signal</keyword>
<dbReference type="CDD" id="cd13586">
    <property type="entry name" value="PBP2_Maltose_binding_like"/>
    <property type="match status" value="1"/>
</dbReference>
<keyword evidence="6" id="KW-1003">Cell membrane</keyword>
<dbReference type="RefSeq" id="WP_073289661.1">
    <property type="nucleotide sequence ID" value="NZ_FRCP01000018.1"/>
</dbReference>
<keyword evidence="2 6" id="KW-0813">Transport</keyword>
<evidence type="ECO:0000256" key="5">
    <source>
        <dbReference type="ARBA" id="ARBA00030303"/>
    </source>
</evidence>
<dbReference type="GO" id="GO:0015144">
    <property type="term" value="F:carbohydrate transmembrane transporter activity"/>
    <property type="evidence" value="ECO:0007669"/>
    <property type="project" value="InterPro"/>
</dbReference>
<proteinExistence type="inferred from homology"/>
<dbReference type="PANTHER" id="PTHR30061:SF50">
    <property type="entry name" value="MALTOSE_MALTODEXTRIN-BINDING PERIPLASMIC PROTEIN"/>
    <property type="match status" value="1"/>
</dbReference>
<dbReference type="PRINTS" id="PR00181">
    <property type="entry name" value="MALTOSEBP"/>
</dbReference>
<protein>
    <recommendedName>
        <fullName evidence="5 6">Maltodextrin-binding protein</fullName>
    </recommendedName>
</protein>
<sequence>MKKRGIVSVLLATTMVASLLTGCGSKNAGNKNNGDDKTTQTTESQETSEEEAGNGGLTTDKITLKVWESSGQTEDFIKQAGEAFTAKYPNITIEYENVEVGDANTQIALDGPGGVGADVFATPSNTIGGLVSGGHILPVENESDIVGKVAASCESAVQYNGNYYGYPVADETYALFYNKDLIPEANVPTTWEDVEKFSQEFNSPGKYGIIWNVADAYYSPIFTGKGGNKLFGEAGTDGSNSYMNSAEAVEGMKYFQSFRQYLDVPSADVSDNSVCLAAFTSGNAAMYITGPWNVASCEESGMNFGVTALPALPGDDHPAASFSGARTMQVSAYTDYPKEAHAFAKFLISDEMQHLRYDLTGAIPSTSITVDSEYITGFQKQLEYAYPMPSIPEIDNFWDPMKSACSNIWDGADVQTELESCNTAILAK</sequence>
<dbReference type="STRING" id="1120996.SAMN02746066_03465"/>
<keyword evidence="6" id="KW-0472">Membrane</keyword>
<organism evidence="8 9">
    <name type="scientific">Anaerosporobacter mobilis DSM 15930</name>
    <dbReference type="NCBI Taxonomy" id="1120996"/>
    <lineage>
        <taxon>Bacteria</taxon>
        <taxon>Bacillati</taxon>
        <taxon>Bacillota</taxon>
        <taxon>Clostridia</taxon>
        <taxon>Lachnospirales</taxon>
        <taxon>Lachnospiraceae</taxon>
        <taxon>Anaerosporobacter</taxon>
    </lineage>
</organism>
<evidence type="ECO:0000313" key="9">
    <source>
        <dbReference type="Proteomes" id="UP000184038"/>
    </source>
</evidence>
<keyword evidence="9" id="KW-1185">Reference proteome</keyword>
<evidence type="ECO:0000256" key="3">
    <source>
        <dbReference type="ARBA" id="ARBA00022597"/>
    </source>
</evidence>